<keyword evidence="1" id="KW-0677">Repeat</keyword>
<accession>A0A1M5TFU1</accession>
<dbReference type="STRING" id="1121316.SAMN02745207_01281"/>
<name>A0A1M5TFU1_9CLOT</name>
<sequence length="123" mass="13586">MNGNGYSISYKYNASCIRTGKTVNGVTTNYHIEGDKVTYQTSDSDKIHYTYDSNGKLVSMNLNGTEYYYIRNAQGDITGLFDKVGTTVVQYNYDSWGKLISISGSLASSVGVKNPCYTSNYFG</sequence>
<evidence type="ECO:0000256" key="1">
    <source>
        <dbReference type="ARBA" id="ARBA00022737"/>
    </source>
</evidence>
<evidence type="ECO:0000259" key="2">
    <source>
        <dbReference type="Pfam" id="PF25023"/>
    </source>
</evidence>
<keyword evidence="4" id="KW-1185">Reference proteome</keyword>
<dbReference type="Gene3D" id="2.180.10.10">
    <property type="entry name" value="RHS repeat-associated core"/>
    <property type="match status" value="1"/>
</dbReference>
<dbReference type="InterPro" id="IPR056823">
    <property type="entry name" value="TEN-like_YD-shell"/>
</dbReference>
<feature type="domain" description="Teneurin-like YD-shell" evidence="2">
    <location>
        <begin position="39"/>
        <end position="103"/>
    </location>
</feature>
<dbReference type="NCBIfam" id="TIGR01643">
    <property type="entry name" value="YD_repeat_2x"/>
    <property type="match status" value="1"/>
</dbReference>
<evidence type="ECO:0000313" key="3">
    <source>
        <dbReference type="EMBL" id="SHH49695.1"/>
    </source>
</evidence>
<dbReference type="Pfam" id="PF25023">
    <property type="entry name" value="TEN_YD-shell"/>
    <property type="match status" value="1"/>
</dbReference>
<dbReference type="Proteomes" id="UP000184447">
    <property type="component" value="Unassembled WGS sequence"/>
</dbReference>
<dbReference type="EMBL" id="FQXM01000006">
    <property type="protein sequence ID" value="SHH49695.1"/>
    <property type="molecule type" value="Genomic_DNA"/>
</dbReference>
<gene>
    <name evidence="3" type="ORF">SAMN02745207_01281</name>
</gene>
<evidence type="ECO:0000313" key="4">
    <source>
        <dbReference type="Proteomes" id="UP000184447"/>
    </source>
</evidence>
<organism evidence="3 4">
    <name type="scientific">Clostridium grantii DSM 8605</name>
    <dbReference type="NCBI Taxonomy" id="1121316"/>
    <lineage>
        <taxon>Bacteria</taxon>
        <taxon>Bacillati</taxon>
        <taxon>Bacillota</taxon>
        <taxon>Clostridia</taxon>
        <taxon>Eubacteriales</taxon>
        <taxon>Clostridiaceae</taxon>
        <taxon>Clostridium</taxon>
    </lineage>
</organism>
<protein>
    <submittedName>
        <fullName evidence="3">YD repeat-containing protein</fullName>
    </submittedName>
</protein>
<proteinExistence type="predicted"/>
<dbReference type="RefSeq" id="WP_242950639.1">
    <property type="nucleotide sequence ID" value="NZ_FQXM01000006.1"/>
</dbReference>
<dbReference type="InterPro" id="IPR006530">
    <property type="entry name" value="YD"/>
</dbReference>
<dbReference type="AlphaFoldDB" id="A0A1M5TFU1"/>
<reference evidence="3 4" key="1">
    <citation type="submission" date="2016-11" db="EMBL/GenBank/DDBJ databases">
        <authorList>
            <person name="Jaros S."/>
            <person name="Januszkiewicz K."/>
            <person name="Wedrychowicz H."/>
        </authorList>
    </citation>
    <scope>NUCLEOTIDE SEQUENCE [LARGE SCALE GENOMIC DNA]</scope>
    <source>
        <strain evidence="3 4">DSM 8605</strain>
    </source>
</reference>